<dbReference type="Gene3D" id="3.90.25.10">
    <property type="entry name" value="UDP-galactose 4-epimerase, domain 1"/>
    <property type="match status" value="1"/>
</dbReference>
<dbReference type="EMBL" id="LFIW01001381">
    <property type="protein sequence ID" value="KZL82514.1"/>
    <property type="molecule type" value="Genomic_DNA"/>
</dbReference>
<dbReference type="Pfam" id="PF13460">
    <property type="entry name" value="NAD_binding_10"/>
    <property type="match status" value="1"/>
</dbReference>
<dbReference type="STRING" id="1573173.A0A167CF94"/>
<dbReference type="InterPro" id="IPR036291">
    <property type="entry name" value="NAD(P)-bd_dom_sf"/>
</dbReference>
<comment type="caution">
    <text evidence="1">The sequence shown here is derived from an EMBL/GenBank/DDBJ whole genome shotgun (WGS) entry which is preliminary data.</text>
</comment>
<accession>A0A167CF94</accession>
<dbReference type="OrthoDB" id="419598at2759"/>
<evidence type="ECO:0000313" key="2">
    <source>
        <dbReference type="Proteomes" id="UP000076584"/>
    </source>
</evidence>
<sequence>MSSHRVGIFPASGGIGGRTVKHILTRLPPADLVLIARHPDKLASAKALGAEVRQMSYDDDGALKTAFQSIRTLFLISYASVEHEYRSQRHKIAIDSAIESGVTYIFYESLGFAGSLDSKESVAHVMQAHLDTESYLEACHRSMPTVPSPSSARACTRNHTLSILAFLDPEKPQSEIKIPHNGSGPGIAWVEGEELAEGTAELISQFANQPDEFPWRNNTVLLSGNKVLTLLETVKILGKVAKVLVQIKQVSDDEFAAQPQVSPNFTYRGIDLSKPWATAFEAIRMGKGAFVSPLLKKLLGRELEDFKTTVSRSL</sequence>
<dbReference type="Gene3D" id="3.40.50.720">
    <property type="entry name" value="NAD(P)-binding Rossmann-like Domain"/>
    <property type="match status" value="1"/>
</dbReference>
<reference evidence="1 2" key="1">
    <citation type="submission" date="2015-06" db="EMBL/GenBank/DDBJ databases">
        <title>Survival trade-offs in plant roots during colonization by closely related pathogenic and mutualistic fungi.</title>
        <authorList>
            <person name="Hacquard S."/>
            <person name="Kracher B."/>
            <person name="Hiruma K."/>
            <person name="Weinman A."/>
            <person name="Muench P."/>
            <person name="Garrido Oter R."/>
            <person name="Ver Loren van Themaat E."/>
            <person name="Dallerey J.-F."/>
            <person name="Damm U."/>
            <person name="Henrissat B."/>
            <person name="Lespinet O."/>
            <person name="Thon M."/>
            <person name="Kemen E."/>
            <person name="McHardy A.C."/>
            <person name="Schulze-Lefert P."/>
            <person name="O'Connell R.J."/>
        </authorList>
    </citation>
    <scope>NUCLEOTIDE SEQUENCE [LARGE SCALE GENOMIC DNA]</scope>
    <source>
        <strain evidence="1 2">MAFF 238704</strain>
    </source>
</reference>
<protein>
    <submittedName>
        <fullName evidence="1">NmrA-like family protein</fullName>
    </submittedName>
</protein>
<dbReference type="Proteomes" id="UP000076584">
    <property type="component" value="Unassembled WGS sequence"/>
</dbReference>
<keyword evidence="2" id="KW-1185">Reference proteome</keyword>
<evidence type="ECO:0000313" key="1">
    <source>
        <dbReference type="EMBL" id="KZL82514.1"/>
    </source>
</evidence>
<dbReference type="PANTHER" id="PTHR47129:SF1">
    <property type="entry name" value="NMRA-LIKE DOMAIN-CONTAINING PROTEIN"/>
    <property type="match status" value="1"/>
</dbReference>
<dbReference type="SUPFAM" id="SSF51735">
    <property type="entry name" value="NAD(P)-binding Rossmann-fold domains"/>
    <property type="match status" value="1"/>
</dbReference>
<dbReference type="InterPro" id="IPR016040">
    <property type="entry name" value="NAD(P)-bd_dom"/>
</dbReference>
<name>A0A167CF94_COLIC</name>
<gene>
    <name evidence="1" type="ORF">CI238_11406</name>
</gene>
<dbReference type="InterPro" id="IPR052718">
    <property type="entry name" value="NmrA-type_oxidoreductase"/>
</dbReference>
<proteinExistence type="predicted"/>
<dbReference type="AlphaFoldDB" id="A0A167CF94"/>
<organism evidence="1 2">
    <name type="scientific">Colletotrichum incanum</name>
    <name type="common">Soybean anthracnose fungus</name>
    <dbReference type="NCBI Taxonomy" id="1573173"/>
    <lineage>
        <taxon>Eukaryota</taxon>
        <taxon>Fungi</taxon>
        <taxon>Dikarya</taxon>
        <taxon>Ascomycota</taxon>
        <taxon>Pezizomycotina</taxon>
        <taxon>Sordariomycetes</taxon>
        <taxon>Hypocreomycetidae</taxon>
        <taxon>Glomerellales</taxon>
        <taxon>Glomerellaceae</taxon>
        <taxon>Colletotrichum</taxon>
        <taxon>Colletotrichum spaethianum species complex</taxon>
    </lineage>
</organism>
<dbReference type="PANTHER" id="PTHR47129">
    <property type="entry name" value="QUINONE OXIDOREDUCTASE 2"/>
    <property type="match status" value="1"/>
</dbReference>